<dbReference type="GO" id="GO:0042302">
    <property type="term" value="F:structural constituent of cuticle"/>
    <property type="evidence" value="ECO:0007669"/>
    <property type="project" value="InterPro"/>
</dbReference>
<evidence type="ECO:0000256" key="2">
    <source>
        <dbReference type="SAM" id="MobiDB-lite"/>
    </source>
</evidence>
<sequence length="329" mass="33154">MSTKLFVGLGTAGSIFVIIMSLLAVGVIYNDINNLYDDVMDEMGEFKVVADDTWQRILLLQMSSGSHGSSPSVMSIFARQKRQGVFPEHCNCAPSAEGCPRGPPGPRGDEGERGPDGPPGQDGPVGLPALPVPITTPPPMVCIDCPAGPPGPPGIMGEPGEPGPPGHPGMAGPPGRNGPPGPIGPQGEAGPQGLEGRPGQPGPPGRDGKKGHGLPGMKGLPGPHGPPGPPGADGQKGADGEAGDQGPAGRPGRDGRSGKDGRPGPAGAPGLPGPDAHYCPCPSRSAAFVVKPEATHQNGRRSSARNGRTYGHPSAKIQDVQDLAGTGYR</sequence>
<reference evidence="5 7" key="2">
    <citation type="submission" date="2018-11" db="EMBL/GenBank/DDBJ databases">
        <authorList>
            <consortium name="Pathogen Informatics"/>
        </authorList>
    </citation>
    <scope>NUCLEOTIDE SEQUENCE [LARGE SCALE GENOMIC DNA]</scope>
</reference>
<evidence type="ECO:0000313" key="7">
    <source>
        <dbReference type="Proteomes" id="UP000274756"/>
    </source>
</evidence>
<evidence type="ECO:0000259" key="4">
    <source>
        <dbReference type="SMART" id="SM01088"/>
    </source>
</evidence>
<dbReference type="EMBL" id="UYYG01001159">
    <property type="protein sequence ID" value="VDN57216.1"/>
    <property type="molecule type" value="Genomic_DNA"/>
</dbReference>
<feature type="transmembrane region" description="Helical" evidence="3">
    <location>
        <begin position="7"/>
        <end position="29"/>
    </location>
</feature>
<evidence type="ECO:0000256" key="1">
    <source>
        <dbReference type="ARBA" id="ARBA00022737"/>
    </source>
</evidence>
<accession>A0A0N4U7Q7</accession>
<protein>
    <submittedName>
        <fullName evidence="8">Col_cuticle_N domain-containing protein</fullName>
    </submittedName>
</protein>
<dbReference type="OrthoDB" id="5876933at2759"/>
<keyword evidence="3" id="KW-0812">Transmembrane</keyword>
<feature type="compositionally biased region" description="Low complexity" evidence="2">
    <location>
        <begin position="185"/>
        <end position="198"/>
    </location>
</feature>
<dbReference type="InterPro" id="IPR008160">
    <property type="entry name" value="Collagen"/>
</dbReference>
<gene>
    <name evidence="5" type="ORF">DME_LOCUS7189</name>
</gene>
<dbReference type="Pfam" id="PF01391">
    <property type="entry name" value="Collagen"/>
    <property type="match status" value="1"/>
</dbReference>
<organism evidence="6 8">
    <name type="scientific">Dracunculus medinensis</name>
    <name type="common">Guinea worm</name>
    <dbReference type="NCBI Taxonomy" id="318479"/>
    <lineage>
        <taxon>Eukaryota</taxon>
        <taxon>Metazoa</taxon>
        <taxon>Ecdysozoa</taxon>
        <taxon>Nematoda</taxon>
        <taxon>Chromadorea</taxon>
        <taxon>Rhabditida</taxon>
        <taxon>Spirurina</taxon>
        <taxon>Dracunculoidea</taxon>
        <taxon>Dracunculidae</taxon>
        <taxon>Dracunculus</taxon>
    </lineage>
</organism>
<dbReference type="STRING" id="318479.A0A0N4U7Q7"/>
<keyword evidence="3" id="KW-0472">Membrane</keyword>
<keyword evidence="3" id="KW-1133">Transmembrane helix</keyword>
<dbReference type="PANTHER" id="PTHR24637:SF377">
    <property type="entry name" value="COLLAGEN TYPE IX ALPHA 1 CHAIN"/>
    <property type="match status" value="1"/>
</dbReference>
<feature type="region of interest" description="Disordered" evidence="2">
    <location>
        <begin position="94"/>
        <end position="329"/>
    </location>
</feature>
<evidence type="ECO:0000313" key="8">
    <source>
        <dbReference type="WBParaSite" id="DME_0000303001-mRNA-1"/>
    </source>
</evidence>
<feature type="compositionally biased region" description="Pro residues" evidence="2">
    <location>
        <begin position="130"/>
        <end position="140"/>
    </location>
</feature>
<name>A0A0N4U7Q7_DRAME</name>
<feature type="domain" description="Nematode cuticle collagen N-terminal" evidence="4">
    <location>
        <begin position="6"/>
        <end position="57"/>
    </location>
</feature>
<dbReference type="WBParaSite" id="DME_0000303001-mRNA-1">
    <property type="protein sequence ID" value="DME_0000303001-mRNA-1"/>
    <property type="gene ID" value="DME_0000303001"/>
</dbReference>
<keyword evidence="1" id="KW-0677">Repeat</keyword>
<proteinExistence type="predicted"/>
<dbReference type="Pfam" id="PF01484">
    <property type="entry name" value="Col_cuticle_N"/>
    <property type="match status" value="1"/>
</dbReference>
<dbReference type="PANTHER" id="PTHR24637">
    <property type="entry name" value="COLLAGEN"/>
    <property type="match status" value="1"/>
</dbReference>
<dbReference type="SMART" id="SM01088">
    <property type="entry name" value="Col_cuticle_N"/>
    <property type="match status" value="1"/>
</dbReference>
<reference evidence="8" key="1">
    <citation type="submission" date="2017-02" db="UniProtKB">
        <authorList>
            <consortium name="WormBaseParasite"/>
        </authorList>
    </citation>
    <scope>IDENTIFICATION</scope>
</reference>
<feature type="compositionally biased region" description="Basic and acidic residues" evidence="2">
    <location>
        <begin position="251"/>
        <end position="262"/>
    </location>
</feature>
<dbReference type="AlphaFoldDB" id="A0A0N4U7Q7"/>
<dbReference type="Proteomes" id="UP000274756">
    <property type="component" value="Unassembled WGS sequence"/>
</dbReference>
<dbReference type="InterPro" id="IPR002486">
    <property type="entry name" value="Col_cuticle_N"/>
</dbReference>
<evidence type="ECO:0000313" key="5">
    <source>
        <dbReference type="EMBL" id="VDN57216.1"/>
    </source>
</evidence>
<evidence type="ECO:0000256" key="3">
    <source>
        <dbReference type="SAM" id="Phobius"/>
    </source>
</evidence>
<dbReference type="Proteomes" id="UP000038040">
    <property type="component" value="Unplaced"/>
</dbReference>
<keyword evidence="7" id="KW-1185">Reference proteome</keyword>
<evidence type="ECO:0000313" key="6">
    <source>
        <dbReference type="Proteomes" id="UP000038040"/>
    </source>
</evidence>